<organism evidence="2 3">
    <name type="scientific">Sulfuricella denitrificans (strain DSM 22764 / NBRC 105220 / skB26)</name>
    <dbReference type="NCBI Taxonomy" id="1163617"/>
    <lineage>
        <taxon>Bacteria</taxon>
        <taxon>Pseudomonadati</taxon>
        <taxon>Pseudomonadota</taxon>
        <taxon>Betaproteobacteria</taxon>
        <taxon>Nitrosomonadales</taxon>
        <taxon>Sulfuricellaceae</taxon>
        <taxon>Sulfuricella</taxon>
    </lineage>
</organism>
<dbReference type="HOGENOM" id="CLU_041882_1_0_4"/>
<protein>
    <submittedName>
        <fullName evidence="2">Periplasmic copper-binding</fullName>
    </submittedName>
</protein>
<dbReference type="InterPro" id="IPR006626">
    <property type="entry name" value="PbH1"/>
</dbReference>
<dbReference type="InterPro" id="IPR011050">
    <property type="entry name" value="Pectin_lyase_fold/virulence"/>
</dbReference>
<reference evidence="2 3" key="1">
    <citation type="journal article" date="2012" name="Appl. Environ. Microbiol.">
        <title>Draft genome sequence of a psychrotolerant sulfur-oxidizing bacterium, Sulfuricella denitrificans skB26, and proteomic insights into cold adaptation.</title>
        <authorList>
            <person name="Watanabe T."/>
            <person name="Kojima H."/>
            <person name="Fukui M."/>
        </authorList>
    </citation>
    <scope>NUCLEOTIDE SEQUENCE [LARGE SCALE GENOMIC DNA]</scope>
    <source>
        <strain evidence="3">skB26</strain>
    </source>
</reference>
<dbReference type="Pfam" id="PF05048">
    <property type="entry name" value="NosD"/>
    <property type="match status" value="1"/>
</dbReference>
<keyword evidence="3" id="KW-1185">Reference proteome</keyword>
<dbReference type="InterPro" id="IPR006633">
    <property type="entry name" value="Carb-bd_sugar_hydrolysis-dom"/>
</dbReference>
<dbReference type="SMART" id="SM00722">
    <property type="entry name" value="CASH"/>
    <property type="match status" value="1"/>
</dbReference>
<dbReference type="SMART" id="SM00710">
    <property type="entry name" value="PbH1"/>
    <property type="match status" value="7"/>
</dbReference>
<gene>
    <name evidence="2" type="ORF">SCD_n00353</name>
</gene>
<name>S6B0G6_SULDS</name>
<evidence type="ECO:0000313" key="2">
    <source>
        <dbReference type="EMBL" id="BAN34202.1"/>
    </source>
</evidence>
<dbReference type="InterPro" id="IPR026464">
    <property type="entry name" value="NosD_copper_fam"/>
</dbReference>
<sequence length="462" mass="51153">MRPHEILPNIKVELVTNGLRIACVGMLLASFAIPVGVAAEFESSPDLSATPRVDVDKPVELVPLSERDPRIHHLIPFQKLVDATPAGGTLKPKPGTYAGPVLVDKPIVIDGAGKVTIDGGDKGTVFVLKANSSTIRGLHLTGSGSHHDTDDACINVRGNNNYIESLVIDNCLFGIDLKQSSNNVIRNNQIRSKPLELGVRGDGIRLWYSMNNRIEGNRVVDSRDNVAWYSNGNVFYRNYGTRSRYSIHFMFANNNVVDSNNFYDNAVGVYLMYNENTVVRNNIFSHSNGATGMAIGFKEASAVQIENNEIIYCAIGIGSDLSPFQPGTTIQVKGNRFAYNGIAIAFNSDRDGHYFLKNIFEGNLTDVSVGGAGSAKRNVWRGNYWDDYQGFDRNNDGVGDTPYKLHAYADRIWMEVPHARFFKNAPLMEAIDFLERLAPFSDPELILHDDAPMFHLPRKARK</sequence>
<dbReference type="InterPro" id="IPR007742">
    <property type="entry name" value="NosD_dom"/>
</dbReference>
<accession>S6B0G6</accession>
<feature type="domain" description="Carbohydrate-binding/sugar hydrolysis" evidence="1">
    <location>
        <begin position="96"/>
        <end position="236"/>
    </location>
</feature>
<evidence type="ECO:0000313" key="3">
    <source>
        <dbReference type="Proteomes" id="UP000015559"/>
    </source>
</evidence>
<dbReference type="STRING" id="1163617.SCD_n00353"/>
<dbReference type="Gene3D" id="2.160.20.10">
    <property type="entry name" value="Single-stranded right-handed beta-helix, Pectin lyase-like"/>
    <property type="match status" value="1"/>
</dbReference>
<dbReference type="eggNOG" id="COG3420">
    <property type="taxonomic scope" value="Bacteria"/>
</dbReference>
<dbReference type="EMBL" id="AP013066">
    <property type="protein sequence ID" value="BAN34202.1"/>
    <property type="molecule type" value="Genomic_DNA"/>
</dbReference>
<dbReference type="KEGG" id="sdr:SCD_n00353"/>
<proteinExistence type="predicted"/>
<dbReference type="NCBIfam" id="TIGR03804">
    <property type="entry name" value="para_beta_helix"/>
    <property type="match status" value="1"/>
</dbReference>
<dbReference type="SUPFAM" id="SSF51126">
    <property type="entry name" value="Pectin lyase-like"/>
    <property type="match status" value="1"/>
</dbReference>
<dbReference type="Proteomes" id="UP000015559">
    <property type="component" value="Chromosome"/>
</dbReference>
<dbReference type="InterPro" id="IPR012334">
    <property type="entry name" value="Pectin_lyas_fold"/>
</dbReference>
<evidence type="ECO:0000259" key="1">
    <source>
        <dbReference type="SMART" id="SM00722"/>
    </source>
</evidence>
<dbReference type="AlphaFoldDB" id="S6B0G6"/>
<dbReference type="NCBIfam" id="TIGR04247">
    <property type="entry name" value="NosD_copper_fam"/>
    <property type="match status" value="1"/>
</dbReference>
<dbReference type="InterPro" id="IPR022441">
    <property type="entry name" value="Para_beta_helix_rpt-2"/>
</dbReference>